<dbReference type="GO" id="GO:0008652">
    <property type="term" value="P:amino acid biosynthetic process"/>
    <property type="evidence" value="ECO:0007669"/>
    <property type="project" value="UniProtKB-KW"/>
</dbReference>
<dbReference type="NCBIfam" id="NF003805">
    <property type="entry name" value="PRK05395.1-2"/>
    <property type="match status" value="1"/>
</dbReference>
<comment type="subunit">
    <text evidence="5 9">Homododecamer.</text>
</comment>
<dbReference type="NCBIfam" id="TIGR01088">
    <property type="entry name" value="aroQ"/>
    <property type="match status" value="1"/>
</dbReference>
<evidence type="ECO:0000313" key="11">
    <source>
        <dbReference type="Proteomes" id="UP000254958"/>
    </source>
</evidence>
<evidence type="ECO:0000256" key="5">
    <source>
        <dbReference type="ARBA" id="ARBA00011193"/>
    </source>
</evidence>
<dbReference type="Proteomes" id="UP000254958">
    <property type="component" value="Unassembled WGS sequence"/>
</dbReference>
<dbReference type="GO" id="GO:0019631">
    <property type="term" value="P:quinate catabolic process"/>
    <property type="evidence" value="ECO:0007669"/>
    <property type="project" value="TreeGrafter"/>
</dbReference>
<feature type="binding site" evidence="9">
    <location>
        <position position="168"/>
    </location>
    <ligand>
        <name>substrate</name>
    </ligand>
</feature>
<dbReference type="PANTHER" id="PTHR21272">
    <property type="entry name" value="CATABOLIC 3-DEHYDROQUINASE"/>
    <property type="match status" value="1"/>
</dbReference>
<organism evidence="10 11">
    <name type="scientific">Gluconacetobacter liquefaciens</name>
    <name type="common">Acetobacter liquefaciens</name>
    <dbReference type="NCBI Taxonomy" id="89584"/>
    <lineage>
        <taxon>Bacteria</taxon>
        <taxon>Pseudomonadati</taxon>
        <taxon>Pseudomonadota</taxon>
        <taxon>Alphaproteobacteria</taxon>
        <taxon>Acetobacterales</taxon>
        <taxon>Acetobacteraceae</taxon>
        <taxon>Gluconacetobacter</taxon>
    </lineage>
</organism>
<protein>
    <recommendedName>
        <fullName evidence="6 9">3-dehydroquinate dehydratase</fullName>
        <shortName evidence="9">3-dehydroquinase</shortName>
        <ecNumber evidence="6 9">4.2.1.10</ecNumber>
    </recommendedName>
    <alternativeName>
        <fullName evidence="9">Type II DHQase</fullName>
    </alternativeName>
</protein>
<evidence type="ECO:0000256" key="3">
    <source>
        <dbReference type="ARBA" id="ARBA00004902"/>
    </source>
</evidence>
<feature type="active site" description="Proton donor" evidence="9">
    <location>
        <position position="157"/>
    </location>
</feature>
<dbReference type="AlphaFoldDB" id="A0A370G9T2"/>
<dbReference type="EMBL" id="QQAW01000001">
    <property type="protein sequence ID" value="RDI40491.1"/>
    <property type="molecule type" value="Genomic_DNA"/>
</dbReference>
<keyword evidence="11" id="KW-1185">Reference proteome</keyword>
<evidence type="ECO:0000256" key="7">
    <source>
        <dbReference type="ARBA" id="ARBA00023141"/>
    </source>
</evidence>
<feature type="site" description="Transition state stabilizer" evidence="9">
    <location>
        <position position="75"/>
    </location>
</feature>
<accession>A0A370G9T2</accession>
<feature type="binding site" evidence="9">
    <location>
        <position position="131"/>
    </location>
    <ligand>
        <name>substrate</name>
    </ligand>
</feature>
<dbReference type="UniPathway" id="UPA00053">
    <property type="reaction ID" value="UER00086"/>
</dbReference>
<evidence type="ECO:0000256" key="9">
    <source>
        <dbReference type="HAMAP-Rule" id="MF_00169"/>
    </source>
</evidence>
<comment type="function">
    <text evidence="2 9">Catalyzes a trans-dehydration via an enolate intermediate.</text>
</comment>
<dbReference type="NCBIfam" id="NF003806">
    <property type="entry name" value="PRK05395.1-3"/>
    <property type="match status" value="1"/>
</dbReference>
<evidence type="ECO:0000313" key="10">
    <source>
        <dbReference type="EMBL" id="RDI40491.1"/>
    </source>
</evidence>
<dbReference type="InterPro" id="IPR001874">
    <property type="entry name" value="DHquinase_II"/>
</dbReference>
<comment type="pathway">
    <text evidence="3 9">Metabolic intermediate biosynthesis; chorismate biosynthesis; chorismate from D-erythrose 4-phosphate and phosphoenolpyruvate: step 3/7.</text>
</comment>
<comment type="catalytic activity">
    <reaction evidence="1 9">
        <text>3-dehydroquinate = 3-dehydroshikimate + H2O</text>
        <dbReference type="Rhea" id="RHEA:21096"/>
        <dbReference type="ChEBI" id="CHEBI:15377"/>
        <dbReference type="ChEBI" id="CHEBI:16630"/>
        <dbReference type="ChEBI" id="CHEBI:32364"/>
        <dbReference type="EC" id="4.2.1.10"/>
    </reaction>
</comment>
<evidence type="ECO:0000256" key="6">
    <source>
        <dbReference type="ARBA" id="ARBA00012060"/>
    </source>
</evidence>
<evidence type="ECO:0000256" key="2">
    <source>
        <dbReference type="ARBA" id="ARBA00003924"/>
    </source>
</evidence>
<dbReference type="NCBIfam" id="NF003807">
    <property type="entry name" value="PRK05395.1-4"/>
    <property type="match status" value="1"/>
</dbReference>
<name>A0A370G9T2_GLULI</name>
<dbReference type="CDD" id="cd00466">
    <property type="entry name" value="DHQase_II"/>
    <property type="match status" value="1"/>
</dbReference>
<comment type="caution">
    <text evidence="10">The sequence shown here is derived from an EMBL/GenBank/DDBJ whole genome shotgun (WGS) entry which is preliminary data.</text>
</comment>
<comment type="similarity">
    <text evidence="4 9">Belongs to the type-II 3-dehydroquinase family.</text>
</comment>
<dbReference type="Gene3D" id="3.40.50.9100">
    <property type="entry name" value="Dehydroquinase, class II"/>
    <property type="match status" value="1"/>
</dbReference>
<keyword evidence="9" id="KW-0028">Amino-acid biosynthesis</keyword>
<dbReference type="Pfam" id="PF01220">
    <property type="entry name" value="DHquinase_II"/>
    <property type="match status" value="1"/>
</dbReference>
<proteinExistence type="inferred from homology"/>
<dbReference type="EC" id="4.2.1.10" evidence="6 9"/>
<dbReference type="GO" id="GO:0009423">
    <property type="term" value="P:chorismate biosynthetic process"/>
    <property type="evidence" value="ECO:0007669"/>
    <property type="project" value="UniProtKB-UniRule"/>
</dbReference>
<feature type="binding site" evidence="9">
    <location>
        <begin position="158"/>
        <end position="159"/>
    </location>
    <ligand>
        <name>substrate</name>
    </ligand>
</feature>
<dbReference type="HAMAP" id="MF_00169">
    <property type="entry name" value="AroQ"/>
    <property type="match status" value="1"/>
</dbReference>
<keyword evidence="8 9" id="KW-0456">Lyase</keyword>
<evidence type="ECO:0000256" key="4">
    <source>
        <dbReference type="ARBA" id="ARBA00011037"/>
    </source>
</evidence>
<dbReference type="SUPFAM" id="SSF52304">
    <property type="entry name" value="Type II 3-dehydroquinate dehydratase"/>
    <property type="match status" value="1"/>
</dbReference>
<dbReference type="PROSITE" id="PS01029">
    <property type="entry name" value="DEHYDROQUINASE_II"/>
    <property type="match status" value="1"/>
</dbReference>
<dbReference type="GO" id="GO:0009073">
    <property type="term" value="P:aromatic amino acid family biosynthetic process"/>
    <property type="evidence" value="ECO:0007669"/>
    <property type="project" value="UniProtKB-KW"/>
</dbReference>
<dbReference type="InterPro" id="IPR036441">
    <property type="entry name" value="DHquinase_II_sf"/>
</dbReference>
<dbReference type="InterPro" id="IPR018509">
    <property type="entry name" value="DHquinase_II_CS"/>
</dbReference>
<dbReference type="PANTHER" id="PTHR21272:SF3">
    <property type="entry name" value="CATABOLIC 3-DEHYDROQUINASE"/>
    <property type="match status" value="1"/>
</dbReference>
<reference evidence="10 11" key="1">
    <citation type="submission" date="2018-07" db="EMBL/GenBank/DDBJ databases">
        <title>Genomic Encyclopedia of Type Strains, Phase IV (KMG-IV): sequencing the most valuable type-strain genomes for metagenomic binning, comparative biology and taxonomic classification.</title>
        <authorList>
            <person name="Goeker M."/>
        </authorList>
    </citation>
    <scope>NUCLEOTIDE SEQUENCE [LARGE SCALE GENOMIC DNA]</scope>
    <source>
        <strain evidence="10 11">DSM 5603</strain>
    </source>
</reference>
<keyword evidence="7 9" id="KW-0057">Aromatic amino acid biosynthesis</keyword>
<dbReference type="GO" id="GO:0003855">
    <property type="term" value="F:3-dehydroquinate dehydratase activity"/>
    <property type="evidence" value="ECO:0007669"/>
    <property type="project" value="UniProtKB-UniRule"/>
</dbReference>
<evidence type="ECO:0000256" key="1">
    <source>
        <dbReference type="ARBA" id="ARBA00001864"/>
    </source>
</evidence>
<feature type="binding site" evidence="9">
    <location>
        <position position="137"/>
    </location>
    <ligand>
        <name>substrate</name>
    </ligand>
</feature>
<evidence type="ECO:0000256" key="8">
    <source>
        <dbReference type="ARBA" id="ARBA00023239"/>
    </source>
</evidence>
<feature type="active site" description="Proton acceptor" evidence="9">
    <location>
        <position position="80"/>
    </location>
</feature>
<sequence length="206" mass="22872">MPPRFSRAGSRFRGELWQFSAFITAASSLADEQDTEPRAIILLEPVEERATAPVMIKRPLIVVLNGPNLNMLGMRQPEVYGRATLDDVEQICIQAAERLDVGIDFRQTNGEGELVSWVHECRNRAQGIVINPAAYGHTSIALLDALLAVELPVIEVHISNIHRREDFRHHTYCSRAAAGVICGLGVRGYALALQAMTDMILDENDR</sequence>
<gene>
    <name evidence="9" type="primary">aroQ</name>
    <name evidence="10" type="ORF">C7453_101285</name>
</gene>
<feature type="binding site" evidence="9">
    <location>
        <position position="144"/>
    </location>
    <ligand>
        <name>substrate</name>
    </ligand>
</feature>